<keyword evidence="5" id="KW-0547">Nucleotide-binding</keyword>
<evidence type="ECO:0000256" key="5">
    <source>
        <dbReference type="ARBA" id="ARBA00022741"/>
    </source>
</evidence>
<evidence type="ECO:0000256" key="3">
    <source>
        <dbReference type="ARBA" id="ARBA00022598"/>
    </source>
</evidence>
<keyword evidence="6" id="KW-0067">ATP-binding</keyword>
<keyword evidence="4 8" id="KW-0317">Glutathione biosynthesis</keyword>
<dbReference type="Gene3D" id="3.30.590.20">
    <property type="match status" value="1"/>
</dbReference>
<dbReference type="EMBL" id="VOGB01000004">
    <property type="protein sequence ID" value="MQM73049.1"/>
    <property type="molecule type" value="Genomic_DNA"/>
</dbReference>
<gene>
    <name evidence="11" type="ORF">FRC53_06450</name>
</gene>
<dbReference type="PANTHER" id="PTHR38761:SF1">
    <property type="entry name" value="GLUTAMATE--CYSTEINE LIGASE"/>
    <property type="match status" value="1"/>
</dbReference>
<keyword evidence="3 8" id="KW-0436">Ligase</keyword>
<evidence type="ECO:0000256" key="1">
    <source>
        <dbReference type="ARBA" id="ARBA00005006"/>
    </source>
</evidence>
<dbReference type="GO" id="GO:0006750">
    <property type="term" value="P:glutathione biosynthetic process"/>
    <property type="evidence" value="ECO:0007669"/>
    <property type="project" value="UniProtKB-UniPathway"/>
</dbReference>
<dbReference type="GO" id="GO:0046872">
    <property type="term" value="F:metal ion binding"/>
    <property type="evidence" value="ECO:0007669"/>
    <property type="project" value="TreeGrafter"/>
</dbReference>
<evidence type="ECO:0000256" key="7">
    <source>
        <dbReference type="ARBA" id="ARBA00048819"/>
    </source>
</evidence>
<dbReference type="GO" id="GO:0005829">
    <property type="term" value="C:cytosol"/>
    <property type="evidence" value="ECO:0007669"/>
    <property type="project" value="TreeGrafter"/>
</dbReference>
<keyword evidence="12" id="KW-1185">Reference proteome</keyword>
<dbReference type="InterPro" id="IPR014746">
    <property type="entry name" value="Gln_synth/guanido_kin_cat_dom"/>
</dbReference>
<dbReference type="GO" id="GO:0004357">
    <property type="term" value="F:glutamate-cysteine ligase activity"/>
    <property type="evidence" value="ECO:0007669"/>
    <property type="project" value="UniProtKB-EC"/>
</dbReference>
<dbReference type="AlphaFoldDB" id="A0A6L5GS08"/>
<evidence type="ECO:0000256" key="6">
    <source>
        <dbReference type="ARBA" id="ARBA00022840"/>
    </source>
</evidence>
<dbReference type="InterPro" id="IPR006334">
    <property type="entry name" value="Glut_cys_ligase"/>
</dbReference>
<feature type="domain" description="Glutamate--cysteine ligase" evidence="10">
    <location>
        <begin position="275"/>
        <end position="356"/>
    </location>
</feature>
<evidence type="ECO:0000313" key="11">
    <source>
        <dbReference type="EMBL" id="MQM73049.1"/>
    </source>
</evidence>
<organism evidence="11 12">
    <name type="scientific">Candidatus Pseudoramibacter fermentans</name>
    <dbReference type="NCBI Taxonomy" id="2594427"/>
    <lineage>
        <taxon>Bacteria</taxon>
        <taxon>Bacillati</taxon>
        <taxon>Bacillota</taxon>
        <taxon>Clostridia</taxon>
        <taxon>Eubacteriales</taxon>
        <taxon>Eubacteriaceae</taxon>
        <taxon>Pseudoramibacter</taxon>
    </lineage>
</organism>
<comment type="catalytic activity">
    <reaction evidence="7 9">
        <text>L-cysteine + L-glutamate + ATP = gamma-L-glutamyl-L-cysteine + ADP + phosphate + H(+)</text>
        <dbReference type="Rhea" id="RHEA:13285"/>
        <dbReference type="ChEBI" id="CHEBI:15378"/>
        <dbReference type="ChEBI" id="CHEBI:29985"/>
        <dbReference type="ChEBI" id="CHEBI:30616"/>
        <dbReference type="ChEBI" id="CHEBI:35235"/>
        <dbReference type="ChEBI" id="CHEBI:43474"/>
        <dbReference type="ChEBI" id="CHEBI:58173"/>
        <dbReference type="ChEBI" id="CHEBI:456216"/>
        <dbReference type="EC" id="6.3.2.2"/>
    </reaction>
</comment>
<sequence>MKDDFFTIDKLKAALTPEEIMSGSFGVEREGLRAYANGQLSLTPHPAAFGNKLTNPYITTDFSESQVEIVTPPCTSTHEAYHVLATLTDMVNTVLPSDEYLWPNSVPCVLPDDQKVPIAHYAGAPGAGKAMRYRQNLAKKYGAKKQMFSGIHFNYSLGLTAVDKLYRQAKREDGAQTLQSFKNQLYLKIAKNYLTYRWFLIYMTGASVAAHSSFIDECLKLMPWSDGRGSQYSKKGISFRSGSPGYKNTEALYPRYDTIRHFIDDLEAFVEQGKLSEPKEFYAQARLKPVHPKEDWIRSLAEEGVMYIELRTMDLNPFDPYGISETDMNIMHLLLLYCMTAEAFSADSDQAEADDNEWRVAENGQDRFLILHRGGKEILAVDWAKALVKDMAAMNQTLRLGQDEVIAEMSARVDDLQALHAAQMVHVVENEGYIAGMSRRAQAYKKQSWQNVKDHSEAFEKDMVRFKDAVPGL</sequence>
<comment type="pathway">
    <text evidence="1 9">Sulfur metabolism; glutathione biosynthesis; glutathione from L-cysteine and L-glutamate: step 1/2.</text>
</comment>
<protein>
    <recommendedName>
        <fullName evidence="2 9">Glutamate--cysteine ligase</fullName>
        <ecNumber evidence="2 9">6.3.2.2</ecNumber>
    </recommendedName>
</protein>
<evidence type="ECO:0000256" key="8">
    <source>
        <dbReference type="RuleBase" id="RU003544"/>
    </source>
</evidence>
<accession>A0A6L5GS08</accession>
<dbReference type="EC" id="6.3.2.2" evidence="2 9"/>
<dbReference type="InterPro" id="IPR007370">
    <property type="entry name" value="Glu_cys_ligase"/>
</dbReference>
<evidence type="ECO:0000313" key="12">
    <source>
        <dbReference type="Proteomes" id="UP000473648"/>
    </source>
</evidence>
<dbReference type="Proteomes" id="UP000473648">
    <property type="component" value="Unassembled WGS sequence"/>
</dbReference>
<evidence type="ECO:0000256" key="2">
    <source>
        <dbReference type="ARBA" id="ARBA00012220"/>
    </source>
</evidence>
<name>A0A6L5GS08_9FIRM</name>
<dbReference type="Pfam" id="PF04262">
    <property type="entry name" value="Glu_cys_ligase"/>
    <property type="match status" value="2"/>
</dbReference>
<comment type="caution">
    <text evidence="11">The sequence shown here is derived from an EMBL/GenBank/DDBJ whole genome shotgun (WGS) entry which is preliminary data.</text>
</comment>
<dbReference type="UniPathway" id="UPA00142">
    <property type="reaction ID" value="UER00209"/>
</dbReference>
<dbReference type="PANTHER" id="PTHR38761">
    <property type="entry name" value="GLUTAMATE--CYSTEINE LIGASE"/>
    <property type="match status" value="1"/>
</dbReference>
<reference evidence="11" key="1">
    <citation type="journal article" date="2020" name="Appl. Environ. Microbiol.">
        <title>Medium-Chain Fatty Acid Synthesis by 'Candidatus Weimeria bifida' gen. nov., sp. nov., and 'Candidatus Pseudoramibacter fermentans' sp. nov.</title>
        <authorList>
            <person name="Scarborough M.J."/>
            <person name="Myers K.S."/>
            <person name="Donohue T.J."/>
            <person name="Noguera D.R."/>
        </authorList>
    </citation>
    <scope>NUCLEOTIDE SEQUENCE</scope>
    <source>
        <strain evidence="11">EUB1.1</strain>
    </source>
</reference>
<evidence type="ECO:0000259" key="10">
    <source>
        <dbReference type="Pfam" id="PF04262"/>
    </source>
</evidence>
<evidence type="ECO:0000256" key="9">
    <source>
        <dbReference type="RuleBase" id="RU004391"/>
    </source>
</evidence>
<evidence type="ECO:0000256" key="4">
    <source>
        <dbReference type="ARBA" id="ARBA00022684"/>
    </source>
</evidence>
<comment type="similarity">
    <text evidence="8">Belongs to the glutamate--cysteine ligase type 1 family.</text>
</comment>
<proteinExistence type="inferred from homology"/>
<dbReference type="GO" id="GO:0005524">
    <property type="term" value="F:ATP binding"/>
    <property type="evidence" value="ECO:0007669"/>
    <property type="project" value="UniProtKB-KW"/>
</dbReference>
<dbReference type="SUPFAM" id="SSF55931">
    <property type="entry name" value="Glutamine synthetase/guanido kinase"/>
    <property type="match status" value="1"/>
</dbReference>
<feature type="domain" description="Glutamate--cysteine ligase" evidence="10">
    <location>
        <begin position="11"/>
        <end position="272"/>
    </location>
</feature>